<feature type="repeat" description="PPR" evidence="2">
    <location>
        <begin position="294"/>
        <end position="328"/>
    </location>
</feature>
<dbReference type="GO" id="GO:0003723">
    <property type="term" value="F:RNA binding"/>
    <property type="evidence" value="ECO:0007669"/>
    <property type="project" value="InterPro"/>
</dbReference>
<feature type="repeat" description="PPR" evidence="2">
    <location>
        <begin position="191"/>
        <end position="225"/>
    </location>
</feature>
<proteinExistence type="predicted"/>
<dbReference type="GeneID" id="105162054"/>
<evidence type="ECO:0000313" key="4">
    <source>
        <dbReference type="RefSeq" id="XP_011078261.1"/>
    </source>
</evidence>
<dbReference type="Gene3D" id="1.25.40.10">
    <property type="entry name" value="Tetratricopeptide repeat domain"/>
    <property type="match status" value="4"/>
</dbReference>
<dbReference type="Proteomes" id="UP000504604">
    <property type="component" value="Linkage group LG5"/>
</dbReference>
<dbReference type="OrthoDB" id="622408at2759"/>
<dbReference type="PANTHER" id="PTHR47926:SF491">
    <property type="entry name" value="(WILD MALAYSIAN BANANA) HYPOTHETICAL PROTEIN"/>
    <property type="match status" value="1"/>
</dbReference>
<gene>
    <name evidence="4" type="primary">LOC105162054</name>
</gene>
<dbReference type="FunCoup" id="A0A6I9T7X0">
    <property type="interactions" value="139"/>
</dbReference>
<dbReference type="PROSITE" id="PS51375">
    <property type="entry name" value="PPR"/>
    <property type="match status" value="4"/>
</dbReference>
<dbReference type="PANTHER" id="PTHR47926">
    <property type="entry name" value="PENTATRICOPEPTIDE REPEAT-CONTAINING PROTEIN"/>
    <property type="match status" value="1"/>
</dbReference>
<name>A0A6I9T7X0_SESIN</name>
<dbReference type="FunFam" id="1.25.40.10:FF:000090">
    <property type="entry name" value="Pentatricopeptide repeat-containing protein, chloroplastic"/>
    <property type="match status" value="1"/>
</dbReference>
<evidence type="ECO:0000256" key="1">
    <source>
        <dbReference type="ARBA" id="ARBA00022737"/>
    </source>
</evidence>
<dbReference type="Gramene" id="SIN_1013454.t">
    <property type="protein sequence ID" value="SIN_1013454.t.cds1"/>
    <property type="gene ID" value="SIN_1013454"/>
</dbReference>
<keyword evidence="1" id="KW-0677">Repeat</keyword>
<feature type="repeat" description="PPR" evidence="2">
    <location>
        <begin position="263"/>
        <end position="293"/>
    </location>
</feature>
<feature type="repeat" description="PPR" evidence="2">
    <location>
        <begin position="90"/>
        <end position="124"/>
    </location>
</feature>
<protein>
    <submittedName>
        <fullName evidence="4">Pentatricopeptide repeat-containing protein At1g77170</fullName>
    </submittedName>
</protein>
<dbReference type="Pfam" id="PF01535">
    <property type="entry name" value="PPR"/>
    <property type="match status" value="3"/>
</dbReference>
<dbReference type="InterPro" id="IPR002885">
    <property type="entry name" value="PPR_rpt"/>
</dbReference>
<sequence length="476" mass="53621">MKSVLQFSFKLYRIKYCTFCHFTHDIAISLSPFDDSQRLSSPLPTTPSHQPITHDAKAIALQVSNCIDLKQLRQIFAHVIRTRFLELYPDSFHYNNISRIYSRLESPREALHVYIIMCRAGIRPDNFTLPIVLKAASQNLDRIFVEQVHGLSVKYCLEDDMYCESGLISAYSKAGEFEEARKVFVNSTERKQGSWNAIIGGLSQGGRGKEAVQMFVAMMKNGFYPDDVTMVSVTSACGCLGDLNLALQLHKCVLQAKSFEKPDILMMNSVIDMYGKCGRMDLAYKVFSRMEVKNVSSWTSMIVGYAAHGHVAEALKCFHCMREAGITPNHVTFVGVLSACVHSGMVQEGKYYFNMMTNGYRIKPLLPHYGCMVDLLGRAGLLDEAKLMVEGMPMKANVVIWGSLMGACEKYGNVKMGEWVGKHLVELEPWNDGVFVALSNIYANHGMWEEVERSRQIMKERKLAKIPAYSLPESSD</sequence>
<dbReference type="Pfam" id="PF20431">
    <property type="entry name" value="E_motif"/>
    <property type="match status" value="1"/>
</dbReference>
<accession>A0A6I9T7X0</accession>
<organism evidence="3 4">
    <name type="scientific">Sesamum indicum</name>
    <name type="common">Oriental sesame</name>
    <name type="synonym">Sesamum orientale</name>
    <dbReference type="NCBI Taxonomy" id="4182"/>
    <lineage>
        <taxon>Eukaryota</taxon>
        <taxon>Viridiplantae</taxon>
        <taxon>Streptophyta</taxon>
        <taxon>Embryophyta</taxon>
        <taxon>Tracheophyta</taxon>
        <taxon>Spermatophyta</taxon>
        <taxon>Magnoliopsida</taxon>
        <taxon>eudicotyledons</taxon>
        <taxon>Gunneridae</taxon>
        <taxon>Pentapetalae</taxon>
        <taxon>asterids</taxon>
        <taxon>lamiids</taxon>
        <taxon>Lamiales</taxon>
        <taxon>Pedaliaceae</taxon>
        <taxon>Sesamum</taxon>
    </lineage>
</organism>
<dbReference type="InterPro" id="IPR046960">
    <property type="entry name" value="PPR_At4g14850-like_plant"/>
</dbReference>
<dbReference type="InterPro" id="IPR046848">
    <property type="entry name" value="E_motif"/>
</dbReference>
<dbReference type="Pfam" id="PF13041">
    <property type="entry name" value="PPR_2"/>
    <property type="match status" value="2"/>
</dbReference>
<dbReference type="AlphaFoldDB" id="A0A6I9T7X0"/>
<dbReference type="KEGG" id="sind:105162054"/>
<keyword evidence="3" id="KW-1185">Reference proteome</keyword>
<evidence type="ECO:0000313" key="3">
    <source>
        <dbReference type="Proteomes" id="UP000504604"/>
    </source>
</evidence>
<dbReference type="InterPro" id="IPR011990">
    <property type="entry name" value="TPR-like_helical_dom_sf"/>
</dbReference>
<reference evidence="4" key="1">
    <citation type="submission" date="2025-08" db="UniProtKB">
        <authorList>
            <consortium name="RefSeq"/>
        </authorList>
    </citation>
    <scope>IDENTIFICATION</scope>
</reference>
<evidence type="ECO:0000256" key="2">
    <source>
        <dbReference type="PROSITE-ProRule" id="PRU00708"/>
    </source>
</evidence>
<dbReference type="InParanoid" id="A0A6I9T7X0"/>
<dbReference type="NCBIfam" id="TIGR00756">
    <property type="entry name" value="PPR"/>
    <property type="match status" value="4"/>
</dbReference>
<dbReference type="GO" id="GO:0009451">
    <property type="term" value="P:RNA modification"/>
    <property type="evidence" value="ECO:0007669"/>
    <property type="project" value="InterPro"/>
</dbReference>
<dbReference type="RefSeq" id="XP_011078261.1">
    <property type="nucleotide sequence ID" value="XM_011079959.2"/>
</dbReference>